<protein>
    <submittedName>
        <fullName evidence="1">Uncharacterized protein</fullName>
    </submittedName>
</protein>
<dbReference type="EMBL" id="CM023489">
    <property type="protein sequence ID" value="KAH6921529.1"/>
    <property type="molecule type" value="Genomic_DNA"/>
</dbReference>
<evidence type="ECO:0000313" key="2">
    <source>
        <dbReference type="Proteomes" id="UP000821845"/>
    </source>
</evidence>
<proteinExistence type="predicted"/>
<keyword evidence="2" id="KW-1185">Reference proteome</keyword>
<comment type="caution">
    <text evidence="1">The sequence shown here is derived from an EMBL/GenBank/DDBJ whole genome shotgun (WGS) entry which is preliminary data.</text>
</comment>
<name>A0ACB7RJJ0_HYAAI</name>
<organism evidence="1 2">
    <name type="scientific">Hyalomma asiaticum</name>
    <name type="common">Tick</name>
    <dbReference type="NCBI Taxonomy" id="266040"/>
    <lineage>
        <taxon>Eukaryota</taxon>
        <taxon>Metazoa</taxon>
        <taxon>Ecdysozoa</taxon>
        <taxon>Arthropoda</taxon>
        <taxon>Chelicerata</taxon>
        <taxon>Arachnida</taxon>
        <taxon>Acari</taxon>
        <taxon>Parasitiformes</taxon>
        <taxon>Ixodida</taxon>
        <taxon>Ixodoidea</taxon>
        <taxon>Ixodidae</taxon>
        <taxon>Hyalomminae</taxon>
        <taxon>Hyalomma</taxon>
    </lineage>
</organism>
<dbReference type="Proteomes" id="UP000821845">
    <property type="component" value="Chromosome 9"/>
</dbReference>
<gene>
    <name evidence="1" type="ORF">HPB50_002109</name>
</gene>
<evidence type="ECO:0000313" key="1">
    <source>
        <dbReference type="EMBL" id="KAH6921529.1"/>
    </source>
</evidence>
<reference evidence="1" key="1">
    <citation type="submission" date="2020-05" db="EMBL/GenBank/DDBJ databases">
        <title>Large-scale comparative analyses of tick genomes elucidate their genetic diversity and vector capacities.</title>
        <authorList>
            <person name="Jia N."/>
            <person name="Wang J."/>
            <person name="Shi W."/>
            <person name="Du L."/>
            <person name="Sun Y."/>
            <person name="Zhan W."/>
            <person name="Jiang J."/>
            <person name="Wang Q."/>
            <person name="Zhang B."/>
            <person name="Ji P."/>
            <person name="Sakyi L.B."/>
            <person name="Cui X."/>
            <person name="Yuan T."/>
            <person name="Jiang B."/>
            <person name="Yang W."/>
            <person name="Lam T.T.-Y."/>
            <person name="Chang Q."/>
            <person name="Ding S."/>
            <person name="Wang X."/>
            <person name="Zhu J."/>
            <person name="Ruan X."/>
            <person name="Zhao L."/>
            <person name="Wei J."/>
            <person name="Que T."/>
            <person name="Du C."/>
            <person name="Cheng J."/>
            <person name="Dai P."/>
            <person name="Han X."/>
            <person name="Huang E."/>
            <person name="Gao Y."/>
            <person name="Liu J."/>
            <person name="Shao H."/>
            <person name="Ye R."/>
            <person name="Li L."/>
            <person name="Wei W."/>
            <person name="Wang X."/>
            <person name="Wang C."/>
            <person name="Yang T."/>
            <person name="Huo Q."/>
            <person name="Li W."/>
            <person name="Guo W."/>
            <person name="Chen H."/>
            <person name="Zhou L."/>
            <person name="Ni X."/>
            <person name="Tian J."/>
            <person name="Zhou Y."/>
            <person name="Sheng Y."/>
            <person name="Liu T."/>
            <person name="Pan Y."/>
            <person name="Xia L."/>
            <person name="Li J."/>
            <person name="Zhao F."/>
            <person name="Cao W."/>
        </authorList>
    </citation>
    <scope>NUCLEOTIDE SEQUENCE</scope>
    <source>
        <strain evidence="1">Hyas-2018</strain>
    </source>
</reference>
<accession>A0ACB7RJJ0</accession>
<sequence>MQSFPTPFWEYTLTGFGDSLEQRRVAFTQPFPSSRICSVCSRLPSISELLPCGHVSCHRCRDELFETMKCPLDGTSFKEGDLVRLRLELSELEKRRVLCVVGGVQCPSFAGDLSELMFHLPHCISAGVRCDKCYGSVARGSAWAAHHCRLCCERNGSFRAATPMEGIADQIRSIREDLDTIRRQALDEPHVDGNLVDDFKGIVQILARIDRSLSKRRETVGQGE</sequence>